<evidence type="ECO:0000313" key="1">
    <source>
        <dbReference type="EMBL" id="OFJ54249.1"/>
    </source>
</evidence>
<dbReference type="Proteomes" id="UP000178953">
    <property type="component" value="Unassembled WGS sequence"/>
</dbReference>
<gene>
    <name evidence="1" type="ORF">BEL07_08475</name>
</gene>
<reference evidence="1 2" key="1">
    <citation type="submission" date="2016-09" db="EMBL/GenBank/DDBJ databases">
        <title>genome sequence of Mycobacterium sp. 739 SCH.</title>
        <authorList>
            <person name="Greninger A.L."/>
            <person name="Qin X."/>
            <person name="Jerome K."/>
            <person name="Vora S."/>
            <person name="Quinn K."/>
        </authorList>
    </citation>
    <scope>NUCLEOTIDE SEQUENCE [LARGE SCALE GENOMIC DNA]</scope>
    <source>
        <strain evidence="1 2">SCH</strain>
    </source>
</reference>
<name>A0A1E8Q8F9_9MYCO</name>
<organism evidence="1 2">
    <name type="scientific">Mycolicibacterium grossiae</name>
    <dbReference type="NCBI Taxonomy" id="1552759"/>
    <lineage>
        <taxon>Bacteria</taxon>
        <taxon>Bacillati</taxon>
        <taxon>Actinomycetota</taxon>
        <taxon>Actinomycetes</taxon>
        <taxon>Mycobacteriales</taxon>
        <taxon>Mycobacteriaceae</taxon>
        <taxon>Mycolicibacterium</taxon>
    </lineage>
</organism>
<accession>A0A1E8Q8F9</accession>
<comment type="caution">
    <text evidence="1">The sequence shown here is derived from an EMBL/GenBank/DDBJ whole genome shotgun (WGS) entry which is preliminary data.</text>
</comment>
<dbReference type="EMBL" id="MCHX01000015">
    <property type="protein sequence ID" value="OFJ54249.1"/>
    <property type="molecule type" value="Genomic_DNA"/>
</dbReference>
<keyword evidence="2" id="KW-1185">Reference proteome</keyword>
<dbReference type="AlphaFoldDB" id="A0A1E8Q8F9"/>
<evidence type="ECO:0000313" key="2">
    <source>
        <dbReference type="Proteomes" id="UP000178953"/>
    </source>
</evidence>
<sequence length="88" mass="9117">MVLDRELVDDADQGGNVGTELVEFAGFVIAGRSEFGDRLAESGLNLGGAPAFSDVLIEIVFQVGVPLCEGVAGHLGFVCERHDGQGAV</sequence>
<proteinExistence type="predicted"/>
<protein>
    <submittedName>
        <fullName evidence="1">Uncharacterized protein</fullName>
    </submittedName>
</protein>